<gene>
    <name evidence="3" type="ORF">SAMN04488061_1647</name>
</gene>
<proteinExistence type="predicted"/>
<feature type="domain" description="VOC" evidence="2">
    <location>
        <begin position="20"/>
        <end position="136"/>
    </location>
</feature>
<dbReference type="RefSeq" id="WP_090227935.1">
    <property type="nucleotide sequence ID" value="NZ_FNJC01000002.1"/>
</dbReference>
<protein>
    <submittedName>
        <fullName evidence="3">Catechol 2,3-dioxygenase</fullName>
    </submittedName>
</protein>
<dbReference type="PROSITE" id="PS51819">
    <property type="entry name" value="VOC"/>
    <property type="match status" value="1"/>
</dbReference>
<dbReference type="InterPro" id="IPR018146">
    <property type="entry name" value="Glyoxalase_1_CS"/>
</dbReference>
<keyword evidence="4" id="KW-1185">Reference proteome</keyword>
<dbReference type="InterPro" id="IPR037523">
    <property type="entry name" value="VOC_core"/>
</dbReference>
<dbReference type="InterPro" id="IPR029068">
    <property type="entry name" value="Glyas_Bleomycin-R_OHBP_Dase"/>
</dbReference>
<organism evidence="3 4">
    <name type="scientific">Filomicrobium insigne</name>
    <dbReference type="NCBI Taxonomy" id="418854"/>
    <lineage>
        <taxon>Bacteria</taxon>
        <taxon>Pseudomonadati</taxon>
        <taxon>Pseudomonadota</taxon>
        <taxon>Alphaproteobacteria</taxon>
        <taxon>Hyphomicrobiales</taxon>
        <taxon>Hyphomicrobiaceae</taxon>
        <taxon>Filomicrobium</taxon>
    </lineage>
</organism>
<dbReference type="PANTHER" id="PTHR43279:SF1">
    <property type="entry name" value="CATECHOL-2,3-DIOXYGENASE"/>
    <property type="match status" value="1"/>
</dbReference>
<comment type="caution">
    <text evidence="3">The sequence shown here is derived from an EMBL/GenBank/DDBJ whole genome shotgun (WGS) entry which is preliminary data.</text>
</comment>
<keyword evidence="1" id="KW-0479">Metal-binding</keyword>
<dbReference type="InterPro" id="IPR004360">
    <property type="entry name" value="Glyas_Fos-R_dOase_dom"/>
</dbReference>
<dbReference type="PANTHER" id="PTHR43279">
    <property type="entry name" value="CATECHOL-2,3-DIOXYGENASE"/>
    <property type="match status" value="1"/>
</dbReference>
<evidence type="ECO:0000313" key="3">
    <source>
        <dbReference type="EMBL" id="SDO78427.1"/>
    </source>
</evidence>
<dbReference type="Pfam" id="PF00903">
    <property type="entry name" value="Glyoxalase"/>
    <property type="match status" value="2"/>
</dbReference>
<dbReference type="EMBL" id="FNJC01000002">
    <property type="protein sequence ID" value="SDO78427.1"/>
    <property type="molecule type" value="Genomic_DNA"/>
</dbReference>
<dbReference type="Proteomes" id="UP000198795">
    <property type="component" value="Unassembled WGS sequence"/>
</dbReference>
<accession>A0A1H0MDJ0</accession>
<evidence type="ECO:0000259" key="2">
    <source>
        <dbReference type="PROSITE" id="PS51819"/>
    </source>
</evidence>
<dbReference type="PROSITE" id="PS00934">
    <property type="entry name" value="GLYOXALASE_I_1"/>
    <property type="match status" value="1"/>
</dbReference>
<evidence type="ECO:0000313" key="4">
    <source>
        <dbReference type="Proteomes" id="UP000198795"/>
    </source>
</evidence>
<name>A0A1H0MDJ0_9HYPH</name>
<evidence type="ECO:0000256" key="1">
    <source>
        <dbReference type="ARBA" id="ARBA00022723"/>
    </source>
</evidence>
<dbReference type="Gene3D" id="3.10.180.10">
    <property type="entry name" value="2,3-Dihydroxybiphenyl 1,2-Dioxygenase, domain 1"/>
    <property type="match status" value="2"/>
</dbReference>
<sequence>MSTSLATQATNRIPYAAPLRIGTVTLRVRDLQSISRYYEHLVGLRILSSDGHTAHLGTRDSTLLKLIGDPGAEPRPPGGAGLFHTAFLLPNHGQLALWTKHAVDNRFLITGASDHAVSEAIYLSDPEGNGIEIYSDRPREEWRYAESQVKMVTEPLDVERLLASASGTWSGLPDDGVIGHVHLQIGALDTAESFYGTILGFDISCRYSGANFFGSGGYHHQLATNAWASRGAGPRPDGAAGLVAFEILADKSLIAPIRERAQSAGALTAESNSGLTLRDPWNIEVTLRPNEAT</sequence>
<dbReference type="SUPFAM" id="SSF54593">
    <property type="entry name" value="Glyoxalase/Bleomycin resistance protein/Dihydroxybiphenyl dioxygenase"/>
    <property type="match status" value="2"/>
</dbReference>
<reference evidence="3 4" key="1">
    <citation type="submission" date="2016-10" db="EMBL/GenBank/DDBJ databases">
        <authorList>
            <person name="Varghese N."/>
            <person name="Submissions S."/>
        </authorList>
    </citation>
    <scope>NUCLEOTIDE SEQUENCE [LARGE SCALE GENOMIC DNA]</scope>
    <source>
        <strain evidence="3 4">CGMCC 1.6497</strain>
    </source>
</reference>